<accession>A0ABV6CAQ0</accession>
<proteinExistence type="predicted"/>
<sequence>MTYAQQQCVDAVIPPMPEKLDVLDYLDEDEYTLIKNPLVLDIDKACVYEFNKFYQNATRLPEIEFIPVDIFSYKNKTYILYYSKNDVDSANDDIRLVEFSGLTPISYHEVSKFASGEDAYLHIYSEIQDGTIKITKVLLDKSSLEENSEYDKLGNITLIFKNNNYLEKLPFLIESNKIPLNIYFNESLGNTELSMENAFPLFYFSDAKNNLFRLFKFIDKSYFIIDTEQKLYFSCPNVECKNQSTFITNGQIVSTLDKENPYDKILVEYLAPDGKLTSGLLLKENLKPITINEIYHRPFDSKLTLSDFILSDSGKFYSLDNKYEVLNELLTNTDKFIFQKRNPMEIKWV</sequence>
<comment type="caution">
    <text evidence="1">The sequence shown here is derived from an EMBL/GenBank/DDBJ whole genome shotgun (WGS) entry which is preliminary data.</text>
</comment>
<name>A0ABV6CAQ0_9GAMM</name>
<evidence type="ECO:0000313" key="1">
    <source>
        <dbReference type="EMBL" id="MFC0180030.1"/>
    </source>
</evidence>
<protein>
    <submittedName>
        <fullName evidence="1">Uncharacterized protein</fullName>
    </submittedName>
</protein>
<dbReference type="Proteomes" id="UP001589758">
    <property type="component" value="Unassembled WGS sequence"/>
</dbReference>
<evidence type="ECO:0000313" key="2">
    <source>
        <dbReference type="Proteomes" id="UP001589758"/>
    </source>
</evidence>
<dbReference type="RefSeq" id="WP_385877144.1">
    <property type="nucleotide sequence ID" value="NZ_JBHLXE010000089.1"/>
</dbReference>
<organism evidence="1 2">
    <name type="scientific">Thorsellia kenyensis</name>
    <dbReference type="NCBI Taxonomy" id="1549888"/>
    <lineage>
        <taxon>Bacteria</taxon>
        <taxon>Pseudomonadati</taxon>
        <taxon>Pseudomonadota</taxon>
        <taxon>Gammaproteobacteria</taxon>
        <taxon>Enterobacterales</taxon>
        <taxon>Thorselliaceae</taxon>
        <taxon>Thorsellia</taxon>
    </lineage>
</organism>
<reference evidence="1 2" key="1">
    <citation type="submission" date="2024-09" db="EMBL/GenBank/DDBJ databases">
        <authorList>
            <person name="Sun Q."/>
            <person name="Mori K."/>
        </authorList>
    </citation>
    <scope>NUCLEOTIDE SEQUENCE [LARGE SCALE GENOMIC DNA]</scope>
    <source>
        <strain evidence="1 2">CCM 8545</strain>
    </source>
</reference>
<keyword evidence="2" id="KW-1185">Reference proteome</keyword>
<dbReference type="EMBL" id="JBHLXE010000089">
    <property type="protein sequence ID" value="MFC0180030.1"/>
    <property type="molecule type" value="Genomic_DNA"/>
</dbReference>
<gene>
    <name evidence="1" type="ORF">ACFFIT_08055</name>
</gene>